<proteinExistence type="predicted"/>
<sequence>MPDSTYTVSSTDDMDDEVDDQSDHESDIPPFNMLPPPFEVATARLAAARLAEPPVAQPNNAVAAVAGTSASHRLGDSRIPFKLCRASQAKH</sequence>
<dbReference type="EMBL" id="BLLF01002353">
    <property type="protein sequence ID" value="GFH23750.1"/>
    <property type="molecule type" value="Genomic_DNA"/>
</dbReference>
<accession>A0A699ZRJ2</accession>
<evidence type="ECO:0000256" key="1">
    <source>
        <dbReference type="SAM" id="MobiDB-lite"/>
    </source>
</evidence>
<protein>
    <submittedName>
        <fullName evidence="2">Uncharacterized protein</fullName>
    </submittedName>
</protein>
<feature type="region of interest" description="Disordered" evidence="1">
    <location>
        <begin position="1"/>
        <end position="35"/>
    </location>
</feature>
<evidence type="ECO:0000313" key="2">
    <source>
        <dbReference type="EMBL" id="GFH23750.1"/>
    </source>
</evidence>
<dbReference type="Proteomes" id="UP000485058">
    <property type="component" value="Unassembled WGS sequence"/>
</dbReference>
<gene>
    <name evidence="2" type="ORF">HaLaN_21414</name>
</gene>
<keyword evidence="3" id="KW-1185">Reference proteome</keyword>
<evidence type="ECO:0000313" key="3">
    <source>
        <dbReference type="Proteomes" id="UP000485058"/>
    </source>
</evidence>
<organism evidence="2 3">
    <name type="scientific">Haematococcus lacustris</name>
    <name type="common">Green alga</name>
    <name type="synonym">Haematococcus pluvialis</name>
    <dbReference type="NCBI Taxonomy" id="44745"/>
    <lineage>
        <taxon>Eukaryota</taxon>
        <taxon>Viridiplantae</taxon>
        <taxon>Chlorophyta</taxon>
        <taxon>core chlorophytes</taxon>
        <taxon>Chlorophyceae</taxon>
        <taxon>CS clade</taxon>
        <taxon>Chlamydomonadales</taxon>
        <taxon>Haematococcaceae</taxon>
        <taxon>Haematococcus</taxon>
    </lineage>
</organism>
<dbReference type="AlphaFoldDB" id="A0A699ZRJ2"/>
<comment type="caution">
    <text evidence="2">The sequence shown here is derived from an EMBL/GenBank/DDBJ whole genome shotgun (WGS) entry which is preliminary data.</text>
</comment>
<reference evidence="2 3" key="1">
    <citation type="submission" date="2020-02" db="EMBL/GenBank/DDBJ databases">
        <title>Draft genome sequence of Haematococcus lacustris strain NIES-144.</title>
        <authorList>
            <person name="Morimoto D."/>
            <person name="Nakagawa S."/>
            <person name="Yoshida T."/>
            <person name="Sawayama S."/>
        </authorList>
    </citation>
    <scope>NUCLEOTIDE SEQUENCE [LARGE SCALE GENOMIC DNA]</scope>
    <source>
        <strain evidence="2 3">NIES-144</strain>
    </source>
</reference>
<name>A0A699ZRJ2_HAELA</name>